<dbReference type="InterPro" id="IPR017853">
    <property type="entry name" value="GH"/>
</dbReference>
<evidence type="ECO:0000259" key="5">
    <source>
        <dbReference type="SMART" id="SM00642"/>
    </source>
</evidence>
<dbReference type="OrthoDB" id="9805159at2"/>
<evidence type="ECO:0000256" key="2">
    <source>
        <dbReference type="ARBA" id="ARBA00022723"/>
    </source>
</evidence>
<dbReference type="Pfam" id="PF09985">
    <property type="entry name" value="Glucodextran_C"/>
    <property type="match status" value="1"/>
</dbReference>
<dbReference type="SUPFAM" id="SSF49344">
    <property type="entry name" value="CBD9-like"/>
    <property type="match status" value="1"/>
</dbReference>
<dbReference type="KEGG" id="xba:C7S18_14110"/>
<name>A0A2P1PTT1_9GAMM</name>
<reference evidence="6 7" key="2">
    <citation type="submission" date="2018-03" db="EMBL/GenBank/DDBJ databases">
        <authorList>
            <person name="Keele B.F."/>
        </authorList>
    </citation>
    <scope>NUCLEOTIDE SEQUENCE [LARGE SCALE GENOMIC DNA]</scope>
    <source>
        <strain evidence="6 7">D13</strain>
    </source>
</reference>
<dbReference type="SMART" id="SM00642">
    <property type="entry name" value="Aamy"/>
    <property type="match status" value="1"/>
</dbReference>
<dbReference type="PANTHER" id="PTHR10357:SF215">
    <property type="entry name" value="ALPHA-AMYLASE 1"/>
    <property type="match status" value="1"/>
</dbReference>
<evidence type="ECO:0000313" key="6">
    <source>
        <dbReference type="EMBL" id="AVP98257.1"/>
    </source>
</evidence>
<organism evidence="6 7">
    <name type="scientific">Ahniella affigens</name>
    <dbReference type="NCBI Taxonomy" id="2021234"/>
    <lineage>
        <taxon>Bacteria</taxon>
        <taxon>Pseudomonadati</taxon>
        <taxon>Pseudomonadota</taxon>
        <taxon>Gammaproteobacteria</taxon>
        <taxon>Lysobacterales</taxon>
        <taxon>Rhodanobacteraceae</taxon>
        <taxon>Ahniella</taxon>
    </lineage>
</organism>
<dbReference type="InterPro" id="IPR019248">
    <property type="entry name" value="Glucodextran_C"/>
</dbReference>
<proteinExistence type="predicted"/>
<dbReference type="Gene3D" id="3.20.20.80">
    <property type="entry name" value="Glycosidases"/>
    <property type="match status" value="1"/>
</dbReference>
<dbReference type="SUPFAM" id="SSF51445">
    <property type="entry name" value="(Trans)glycosidases"/>
    <property type="match status" value="1"/>
</dbReference>
<keyword evidence="3" id="KW-0732">Signal</keyword>
<dbReference type="Proteomes" id="UP000241074">
    <property type="component" value="Chromosome"/>
</dbReference>
<dbReference type="AlphaFoldDB" id="A0A2P1PTT1"/>
<dbReference type="Gene3D" id="2.60.40.1190">
    <property type="match status" value="1"/>
</dbReference>
<keyword evidence="2" id="KW-0479">Metal-binding</keyword>
<sequence length="908" mass="100040">MVAIAWIPGVDLQTYSWCASVEIGATTRQASGPQRSSALMNSYARIGLLTAALSLTPLAPASNAAQQKQHSADRIDWRDQVIYFVMIDRFADGDPDNNDQGTGEYDSKDGRKFSGGDLAGIAQQLDYIEGLGATALWITPPVANQWWDSNVQFGGYHGYWAQDFKHVDAHFGDLQAYRALGQQLDQRGMQLVQDVVVNHVGNYFGYADPMAYDAQHREQGFRRYRDGEGRSAPSQAPFDQNDVNDPKQRAAAIYHFTPPIRSHQDQQQEWDWQLADLDDLNTENRTVRRALRDSYGYWMREVGVDAFRVDTAFYVPPEYFEDFLFARDRKAPGIMRLAKSLGKPEFHVFGEGFGIDAPFTDAAARRIDAYMRGTKGERRMPGMINFPLYGSLLDVFARGQGTDVLAHRIESMMEVHENPHLMPTFVDNHDVDRFLAGGSVAGLHQALMSIFALPGIPTIYYGTEQQFRLQRGSMFASGVESGGQNHFNRDVTTYQLIRKLADLRRDHVALRRGQPTVLHRSASAGAMAWLMSAGENENLVLLNSADAPRLLVADTKLPAGSRWVSVFSLDGQTHSTVLQADGRLSVELPARSGMVMVVQSDVRAKVVPCGPIALDTVQADAAGDLRVAGHADSKQDLLLVLDGALDQAQAVTTDANGAFQAQVATDSWIDPTQPHALWAYRSTDGCSSAIQAIKTHRPWQDIAAVDDPAGDDTGPSGDYEYPADRGYRTRPGDIRHMQVSRSGRALRIHLQMADIVQQWQPANGFDHVAFTAFFEIPGAPGGVRAMPLQFADLPDDMRWHRRWRAHGWSNSLFSSAGASAEREGQGLDQGARIAVDAAGKSVSITIPAAAFGDIASLEGMRLYVNTWDYDGGYRGISAEGRGLSFRSQNATDASPRVLDAIGPIELRE</sequence>
<evidence type="ECO:0000256" key="3">
    <source>
        <dbReference type="ARBA" id="ARBA00022729"/>
    </source>
</evidence>
<evidence type="ECO:0000256" key="1">
    <source>
        <dbReference type="ARBA" id="ARBA00001913"/>
    </source>
</evidence>
<dbReference type="GO" id="GO:0046872">
    <property type="term" value="F:metal ion binding"/>
    <property type="evidence" value="ECO:0007669"/>
    <property type="project" value="UniProtKB-KW"/>
</dbReference>
<gene>
    <name evidence="6" type="ORF">C7S18_14110</name>
</gene>
<dbReference type="InterPro" id="IPR013780">
    <property type="entry name" value="Glyco_hydro_b"/>
</dbReference>
<comment type="cofactor">
    <cofactor evidence="1">
        <name>Ca(2+)</name>
        <dbReference type="ChEBI" id="CHEBI:29108"/>
    </cofactor>
</comment>
<keyword evidence="7" id="KW-1185">Reference proteome</keyword>
<accession>A0A2P1PTT1</accession>
<dbReference type="Gene3D" id="2.60.40.1180">
    <property type="entry name" value="Golgi alpha-mannosidase II"/>
    <property type="match status" value="1"/>
</dbReference>
<dbReference type="InterPro" id="IPR006047">
    <property type="entry name" value="GH13_cat_dom"/>
</dbReference>
<feature type="compositionally biased region" description="Basic and acidic residues" evidence="4">
    <location>
        <begin position="722"/>
        <end position="731"/>
    </location>
</feature>
<evidence type="ECO:0000313" key="7">
    <source>
        <dbReference type="Proteomes" id="UP000241074"/>
    </source>
</evidence>
<dbReference type="PANTHER" id="PTHR10357">
    <property type="entry name" value="ALPHA-AMYLASE FAMILY MEMBER"/>
    <property type="match status" value="1"/>
</dbReference>
<protein>
    <recommendedName>
        <fullName evidence="5">Glycosyl hydrolase family 13 catalytic domain-containing protein</fullName>
    </recommendedName>
</protein>
<evidence type="ECO:0000256" key="4">
    <source>
        <dbReference type="SAM" id="MobiDB-lite"/>
    </source>
</evidence>
<reference evidence="6 7" key="1">
    <citation type="submission" date="2018-03" db="EMBL/GenBank/DDBJ databases">
        <title>Ahniella affigens gen. nov., sp. nov., a gammaproteobacterium isolated from sandy soil near a stream.</title>
        <authorList>
            <person name="Ko Y."/>
            <person name="Kim J.-H."/>
        </authorList>
    </citation>
    <scope>NUCLEOTIDE SEQUENCE [LARGE SCALE GENOMIC DNA]</scope>
    <source>
        <strain evidence="6 7">D13</strain>
    </source>
</reference>
<dbReference type="Pfam" id="PF00128">
    <property type="entry name" value="Alpha-amylase"/>
    <property type="match status" value="1"/>
</dbReference>
<feature type="domain" description="Glycosyl hydrolase family 13 catalytic" evidence="5">
    <location>
        <begin position="84"/>
        <end position="504"/>
    </location>
</feature>
<dbReference type="GO" id="GO:0005975">
    <property type="term" value="P:carbohydrate metabolic process"/>
    <property type="evidence" value="ECO:0007669"/>
    <property type="project" value="InterPro"/>
</dbReference>
<feature type="region of interest" description="Disordered" evidence="4">
    <location>
        <begin position="705"/>
        <end position="731"/>
    </location>
</feature>
<dbReference type="EMBL" id="CP027860">
    <property type="protein sequence ID" value="AVP98257.1"/>
    <property type="molecule type" value="Genomic_DNA"/>
</dbReference>